<dbReference type="OrthoDB" id="29523at2759"/>
<proteinExistence type="inferred from homology"/>
<evidence type="ECO:0000256" key="7">
    <source>
        <dbReference type="ARBA" id="ARBA00040376"/>
    </source>
</evidence>
<evidence type="ECO:0000313" key="12">
    <source>
        <dbReference type="Proteomes" id="UP000094565"/>
    </source>
</evidence>
<dbReference type="PANTHER" id="PTHR23149">
    <property type="entry name" value="G PATCH DOMAIN CONTAINING PROTEIN"/>
    <property type="match status" value="1"/>
</dbReference>
<dbReference type="EMBL" id="CP014584">
    <property type="protein sequence ID" value="ANZ73725.1"/>
    <property type="molecule type" value="Genomic_DNA"/>
</dbReference>
<evidence type="ECO:0000256" key="9">
    <source>
        <dbReference type="SAM" id="MobiDB-lite"/>
    </source>
</evidence>
<feature type="compositionally biased region" description="Basic and acidic residues" evidence="9">
    <location>
        <begin position="176"/>
        <end position="230"/>
    </location>
</feature>
<sequence>MGLAEPKNRQRFGLDPRNTTWSNDTSRFGHQHLEKLGWTPGSGLGLVSHATTTHIKVRVKDDNTGLGAKLARKNKKDEFDSGECTGLDVFQRLLGRLNGKEDEIGEELDRQRKESVINGKWGIAFVKGETLQSTWDKEAKAFVLRRKRRISETLEDAEMQRKLLKTERRERKEKKEKKQSGDKPKKEKSEKKAKKEAIKEAKKEAKRQARREAKREAKRESRDNLKKPEIIENTVTKESMLLPKSNTTIIASRLAVRSRWIKQKRAAVMDSKALNEIFMVAQ</sequence>
<dbReference type="AlphaFoldDB" id="A0A1B2J6W3"/>
<keyword evidence="2" id="KW-0690">Ribosome biogenesis</keyword>
<evidence type="ECO:0000256" key="3">
    <source>
        <dbReference type="ARBA" id="ARBA00022552"/>
    </source>
</evidence>
<evidence type="ECO:0000256" key="4">
    <source>
        <dbReference type="ARBA" id="ARBA00023242"/>
    </source>
</evidence>
<dbReference type="Pfam" id="PF01585">
    <property type="entry name" value="G-patch"/>
    <property type="match status" value="1"/>
</dbReference>
<feature type="region of interest" description="Disordered" evidence="9">
    <location>
        <begin position="161"/>
        <end position="231"/>
    </location>
</feature>
<feature type="compositionally biased region" description="Basic and acidic residues" evidence="9">
    <location>
        <begin position="161"/>
        <end position="170"/>
    </location>
</feature>
<feature type="compositionally biased region" description="Basic and acidic residues" evidence="9">
    <location>
        <begin position="1"/>
        <end position="14"/>
    </location>
</feature>
<keyword evidence="4" id="KW-0539">Nucleus</keyword>
<dbReference type="InterPro" id="IPR000467">
    <property type="entry name" value="G_patch_dom"/>
</dbReference>
<protein>
    <recommendedName>
        <fullName evidence="7">Protein PXR1</fullName>
    </recommendedName>
    <alternativeName>
        <fullName evidence="8">PinX1-related protein 1</fullName>
    </alternativeName>
    <alternativeName>
        <fullName evidence="6">Protein pxr1</fullName>
    </alternativeName>
</protein>
<dbReference type="SMART" id="SM00443">
    <property type="entry name" value="G_patch"/>
    <property type="match status" value="1"/>
</dbReference>
<comment type="similarity">
    <text evidence="5">Belongs to the PINX1 family.</text>
</comment>
<evidence type="ECO:0000259" key="10">
    <source>
        <dbReference type="PROSITE" id="PS50174"/>
    </source>
</evidence>
<dbReference type="GO" id="GO:0003676">
    <property type="term" value="F:nucleic acid binding"/>
    <property type="evidence" value="ECO:0007669"/>
    <property type="project" value="InterPro"/>
</dbReference>
<feature type="region of interest" description="Disordered" evidence="9">
    <location>
        <begin position="1"/>
        <end position="26"/>
    </location>
</feature>
<comment type="subcellular location">
    <subcellularLocation>
        <location evidence="1">Nucleus</location>
        <location evidence="1">Nucleolus</location>
    </subcellularLocation>
</comment>
<organism evidence="11 12">
    <name type="scientific">Komagataella pastoris</name>
    <name type="common">Yeast</name>
    <name type="synonym">Pichia pastoris</name>
    <dbReference type="NCBI Taxonomy" id="4922"/>
    <lineage>
        <taxon>Eukaryota</taxon>
        <taxon>Fungi</taxon>
        <taxon>Dikarya</taxon>
        <taxon>Ascomycota</taxon>
        <taxon>Saccharomycotina</taxon>
        <taxon>Pichiomycetes</taxon>
        <taxon>Pichiales</taxon>
        <taxon>Pichiaceae</taxon>
        <taxon>Komagataella</taxon>
    </lineage>
</organism>
<keyword evidence="12" id="KW-1185">Reference proteome</keyword>
<dbReference type="InterPro" id="IPR050656">
    <property type="entry name" value="PINX1"/>
</dbReference>
<evidence type="ECO:0000256" key="5">
    <source>
        <dbReference type="ARBA" id="ARBA00038007"/>
    </source>
</evidence>
<evidence type="ECO:0000256" key="1">
    <source>
        <dbReference type="ARBA" id="ARBA00004604"/>
    </source>
</evidence>
<gene>
    <name evidence="11" type="ORF">ATY40_BA7501625</name>
</gene>
<evidence type="ECO:0000256" key="6">
    <source>
        <dbReference type="ARBA" id="ARBA00040137"/>
    </source>
</evidence>
<evidence type="ECO:0000256" key="8">
    <source>
        <dbReference type="ARBA" id="ARBA00041961"/>
    </source>
</evidence>
<name>A0A1B2J6W3_PICPA</name>
<reference evidence="11 12" key="1">
    <citation type="submission" date="2016-02" db="EMBL/GenBank/DDBJ databases">
        <title>Comparative genomic and transcriptomic foundation for Pichia pastoris.</title>
        <authorList>
            <person name="Love K.R."/>
            <person name="Shah K.A."/>
            <person name="Whittaker C.A."/>
            <person name="Wu J."/>
            <person name="Bartlett M.C."/>
            <person name="Ma D."/>
            <person name="Leeson R.L."/>
            <person name="Priest M."/>
            <person name="Young S.K."/>
            <person name="Love J.C."/>
        </authorList>
    </citation>
    <scope>NUCLEOTIDE SEQUENCE [LARGE SCALE GENOMIC DNA]</scope>
    <source>
        <strain evidence="11 12">ATCC 28485</strain>
    </source>
</reference>
<keyword evidence="3" id="KW-0698">rRNA processing</keyword>
<dbReference type="Proteomes" id="UP000094565">
    <property type="component" value="Chromosome 1"/>
</dbReference>
<accession>A0A1B2J6W3</accession>
<dbReference type="PANTHER" id="PTHR23149:SF31">
    <property type="entry name" value="PROTEIN PXR1"/>
    <property type="match status" value="1"/>
</dbReference>
<evidence type="ECO:0000313" key="11">
    <source>
        <dbReference type="EMBL" id="ANZ73725.1"/>
    </source>
</evidence>
<dbReference type="PROSITE" id="PS50174">
    <property type="entry name" value="G_PATCH"/>
    <property type="match status" value="1"/>
</dbReference>
<feature type="domain" description="G-patch" evidence="10">
    <location>
        <begin position="25"/>
        <end position="71"/>
    </location>
</feature>
<dbReference type="GO" id="GO:0006364">
    <property type="term" value="P:rRNA processing"/>
    <property type="evidence" value="ECO:0007669"/>
    <property type="project" value="UniProtKB-KW"/>
</dbReference>
<evidence type="ECO:0000256" key="2">
    <source>
        <dbReference type="ARBA" id="ARBA00022517"/>
    </source>
</evidence>
<dbReference type="GO" id="GO:0005730">
    <property type="term" value="C:nucleolus"/>
    <property type="evidence" value="ECO:0007669"/>
    <property type="project" value="UniProtKB-SubCell"/>
</dbReference>
<feature type="compositionally biased region" description="Polar residues" evidence="9">
    <location>
        <begin position="17"/>
        <end position="26"/>
    </location>
</feature>